<dbReference type="CDD" id="cd03445">
    <property type="entry name" value="Thioesterase_II_repeat2"/>
    <property type="match status" value="1"/>
</dbReference>
<dbReference type="GO" id="GO:0005829">
    <property type="term" value="C:cytosol"/>
    <property type="evidence" value="ECO:0007669"/>
    <property type="project" value="TreeGrafter"/>
</dbReference>
<evidence type="ECO:0000256" key="2">
    <source>
        <dbReference type="ARBA" id="ARBA00011881"/>
    </source>
</evidence>
<comment type="similarity">
    <text evidence="1">Belongs to the C/M/P thioester hydrolase family.</text>
</comment>
<keyword evidence="4" id="KW-0443">Lipid metabolism</keyword>
<dbReference type="GO" id="GO:0006637">
    <property type="term" value="P:acyl-CoA metabolic process"/>
    <property type="evidence" value="ECO:0007669"/>
    <property type="project" value="InterPro"/>
</dbReference>
<dbReference type="AlphaFoldDB" id="A0A2S9YXT0"/>
<comment type="catalytic activity">
    <reaction evidence="6">
        <text>a fatty acyl-CoA + H2O = a fatty acid + CoA + H(+)</text>
        <dbReference type="Rhea" id="RHEA:16781"/>
        <dbReference type="ChEBI" id="CHEBI:15377"/>
        <dbReference type="ChEBI" id="CHEBI:15378"/>
        <dbReference type="ChEBI" id="CHEBI:28868"/>
        <dbReference type="ChEBI" id="CHEBI:57287"/>
        <dbReference type="ChEBI" id="CHEBI:77636"/>
        <dbReference type="EC" id="3.1.2.20"/>
    </reaction>
    <physiologicalReaction direction="left-to-right" evidence="6">
        <dbReference type="Rhea" id="RHEA:16782"/>
    </physiologicalReaction>
</comment>
<reference evidence="11 12" key="1">
    <citation type="submission" date="2018-03" db="EMBL/GenBank/DDBJ databases">
        <title>Draft Genome Sequences of the Obligatory Marine Myxobacteria Enhygromyxa salina SWB007.</title>
        <authorList>
            <person name="Poehlein A."/>
            <person name="Moghaddam J.A."/>
            <person name="Harms H."/>
            <person name="Alanjari M."/>
            <person name="Koenig G.M."/>
            <person name="Daniel R."/>
            <person name="Schaeberle T.F."/>
        </authorList>
    </citation>
    <scope>NUCLEOTIDE SEQUENCE [LARGE SCALE GENOMIC DNA]</scope>
    <source>
        <strain evidence="11 12">SWB007</strain>
    </source>
</reference>
<evidence type="ECO:0000256" key="4">
    <source>
        <dbReference type="ARBA" id="ARBA00023098"/>
    </source>
</evidence>
<sequence length="291" mass="32514">MSQVLDELVTLLALERIEVNLFRGQSQDLGWGTVYGGQVLGQALSAAVQTVPEDRHVHSLHGYFLRAGAVDRPIVYEVDRIRDGKSFTTRRVVAIQNGKAIFNLAASFQIVEPGFEHQDVMPAAAAPETVPTEQERAAQYAEQLPEFLRAQALAQRPFEMRPLEPVSNPLTPEAREPARMFWLKATGSLPDDPALHRYLLAYASDFAFLTTAMLPHAVTWLTRGMQVASLDHTMWFHQDVRVDDWLLHVVDSPAAHGGRGLVRGRVFARDGRLVASTAQEGLMRRRERVSD</sequence>
<dbReference type="Gene3D" id="2.40.160.210">
    <property type="entry name" value="Acyl-CoA thioesterase, double hotdog domain"/>
    <property type="match status" value="1"/>
</dbReference>
<dbReference type="PANTHER" id="PTHR11066:SF34">
    <property type="entry name" value="ACYL-COENZYME A THIOESTERASE 8"/>
    <property type="match status" value="1"/>
</dbReference>
<organism evidence="11 12">
    <name type="scientific">Enhygromyxa salina</name>
    <dbReference type="NCBI Taxonomy" id="215803"/>
    <lineage>
        <taxon>Bacteria</taxon>
        <taxon>Pseudomonadati</taxon>
        <taxon>Myxococcota</taxon>
        <taxon>Polyangia</taxon>
        <taxon>Nannocystales</taxon>
        <taxon>Nannocystaceae</taxon>
        <taxon>Enhygromyxa</taxon>
    </lineage>
</organism>
<evidence type="ECO:0000313" key="11">
    <source>
        <dbReference type="EMBL" id="PRQ09903.1"/>
    </source>
</evidence>
<feature type="domain" description="Acyl-CoA thioesterase 2 C-terminal" evidence="9">
    <location>
        <begin position="168"/>
        <end position="282"/>
    </location>
</feature>
<dbReference type="OrthoDB" id="9781019at2"/>
<dbReference type="NCBIfam" id="TIGR00189">
    <property type="entry name" value="tesB"/>
    <property type="match status" value="1"/>
</dbReference>
<dbReference type="InterPro" id="IPR003703">
    <property type="entry name" value="Acyl_CoA_thio"/>
</dbReference>
<evidence type="ECO:0000256" key="8">
    <source>
        <dbReference type="ARBA" id="ARBA00079653"/>
    </source>
</evidence>
<dbReference type="Proteomes" id="UP000238823">
    <property type="component" value="Unassembled WGS sequence"/>
</dbReference>
<evidence type="ECO:0000256" key="7">
    <source>
        <dbReference type="ARBA" id="ARBA00071120"/>
    </source>
</evidence>
<comment type="subunit">
    <text evidence="2">Homotetramer.</text>
</comment>
<evidence type="ECO:0000256" key="6">
    <source>
        <dbReference type="ARBA" id="ARBA00050943"/>
    </source>
</evidence>
<evidence type="ECO:0000256" key="1">
    <source>
        <dbReference type="ARBA" id="ARBA00006538"/>
    </source>
</evidence>
<evidence type="ECO:0000259" key="9">
    <source>
        <dbReference type="Pfam" id="PF02551"/>
    </source>
</evidence>
<dbReference type="Pfam" id="PF13622">
    <property type="entry name" value="4HBT_3"/>
    <property type="match status" value="1"/>
</dbReference>
<evidence type="ECO:0000256" key="3">
    <source>
        <dbReference type="ARBA" id="ARBA00022801"/>
    </source>
</evidence>
<protein>
    <recommendedName>
        <fullName evidence="7">Acyl-CoA thioesterase 2</fullName>
        <ecNumber evidence="5">3.1.2.20</ecNumber>
    </recommendedName>
    <alternativeName>
        <fullName evidence="8">Thioesterase II</fullName>
    </alternativeName>
</protein>
<evidence type="ECO:0000313" key="12">
    <source>
        <dbReference type="Proteomes" id="UP000238823"/>
    </source>
</evidence>
<keyword evidence="3 11" id="KW-0378">Hydrolase</keyword>
<dbReference type="CDD" id="cd03444">
    <property type="entry name" value="Thioesterase_II_repeat1"/>
    <property type="match status" value="1"/>
</dbReference>
<dbReference type="InterPro" id="IPR049449">
    <property type="entry name" value="TesB_ACOT8-like_N"/>
</dbReference>
<dbReference type="InterPro" id="IPR042171">
    <property type="entry name" value="Acyl-CoA_hotdog"/>
</dbReference>
<evidence type="ECO:0000256" key="5">
    <source>
        <dbReference type="ARBA" id="ARBA00038894"/>
    </source>
</evidence>
<dbReference type="PANTHER" id="PTHR11066">
    <property type="entry name" value="ACYL-COA THIOESTERASE"/>
    <property type="match status" value="1"/>
</dbReference>
<dbReference type="GO" id="GO:0047617">
    <property type="term" value="F:fatty acyl-CoA hydrolase activity"/>
    <property type="evidence" value="ECO:0007669"/>
    <property type="project" value="UniProtKB-EC"/>
</dbReference>
<feature type="domain" description="Acyl-CoA thioesterase-like N-terminal HotDog" evidence="10">
    <location>
        <begin position="31"/>
        <end position="109"/>
    </location>
</feature>
<accession>A0A2S9YXT0</accession>
<dbReference type="EC" id="3.1.2.20" evidence="5"/>
<dbReference type="Pfam" id="PF02551">
    <property type="entry name" value="Acyl_CoA_thio"/>
    <property type="match status" value="1"/>
</dbReference>
<dbReference type="InterPro" id="IPR025652">
    <property type="entry name" value="TesB_C"/>
</dbReference>
<evidence type="ECO:0000259" key="10">
    <source>
        <dbReference type="Pfam" id="PF13622"/>
    </source>
</evidence>
<dbReference type="RefSeq" id="WP_106087455.1">
    <property type="nucleotide sequence ID" value="NZ_PVNL01000009.1"/>
</dbReference>
<dbReference type="FunFam" id="2.40.160.210:FF:000001">
    <property type="entry name" value="Acyl-CoA thioesterase II"/>
    <property type="match status" value="1"/>
</dbReference>
<proteinExistence type="inferred from homology"/>
<gene>
    <name evidence="11" type="primary">tesB</name>
    <name evidence="11" type="ORF">ENSA7_03610</name>
</gene>
<dbReference type="GO" id="GO:0009062">
    <property type="term" value="P:fatty acid catabolic process"/>
    <property type="evidence" value="ECO:0007669"/>
    <property type="project" value="TreeGrafter"/>
</dbReference>
<name>A0A2S9YXT0_9BACT</name>
<dbReference type="SUPFAM" id="SSF54637">
    <property type="entry name" value="Thioesterase/thiol ester dehydrase-isomerase"/>
    <property type="match status" value="2"/>
</dbReference>
<dbReference type="InterPro" id="IPR029069">
    <property type="entry name" value="HotDog_dom_sf"/>
</dbReference>
<dbReference type="EMBL" id="PVNL01000009">
    <property type="protein sequence ID" value="PRQ09903.1"/>
    <property type="molecule type" value="Genomic_DNA"/>
</dbReference>
<comment type="caution">
    <text evidence="11">The sequence shown here is derived from an EMBL/GenBank/DDBJ whole genome shotgun (WGS) entry which is preliminary data.</text>
</comment>